<sequence>MKNKFKVILLILFLNSMVTFAQVIEFTPTYGYQFGAKLGYGPNYIKMKDSDQFGATIGIETYNGLMAELSYFNMSTELRIKDRVLSPVENYLSDLNTDWFLIGASKYFKVEKVKPFAGAGLGIVIVSPKNENRDILDNNLSSNTKFAFSFKTGVNIMFSKAIGLNLQGNLFFPVDWAGVYVGPGGAGISTGSTVILGGFSTGLVIRIDAD</sequence>
<evidence type="ECO:0000256" key="1">
    <source>
        <dbReference type="SAM" id="SignalP"/>
    </source>
</evidence>
<evidence type="ECO:0000313" key="3">
    <source>
        <dbReference type="Proteomes" id="UP001268651"/>
    </source>
</evidence>
<keyword evidence="3" id="KW-1185">Reference proteome</keyword>
<feature type="chain" id="PRO_5046904905" evidence="1">
    <location>
        <begin position="22"/>
        <end position="210"/>
    </location>
</feature>
<proteinExistence type="predicted"/>
<accession>A0ABU3U9Q6</accession>
<name>A0ABU3U9Q6_9FLAO</name>
<comment type="caution">
    <text evidence="2">The sequence shown here is derived from an EMBL/GenBank/DDBJ whole genome shotgun (WGS) entry which is preliminary data.</text>
</comment>
<organism evidence="2 3">
    <name type="scientific">Gilvirhabdus luticola</name>
    <dbReference type="NCBI Taxonomy" id="3079858"/>
    <lineage>
        <taxon>Bacteria</taxon>
        <taxon>Pseudomonadati</taxon>
        <taxon>Bacteroidota</taxon>
        <taxon>Flavobacteriia</taxon>
        <taxon>Flavobacteriales</taxon>
        <taxon>Flavobacteriaceae</taxon>
        <taxon>Gilvirhabdus</taxon>
    </lineage>
</organism>
<reference evidence="2 3" key="1">
    <citation type="submission" date="2023-10" db="EMBL/GenBank/DDBJ databases">
        <title>Marimonas sp. nov. isolated from tidal mud flat.</title>
        <authorList>
            <person name="Jaincy N.J."/>
            <person name="Srinivasan S."/>
            <person name="Lee S.-S."/>
        </authorList>
    </citation>
    <scope>NUCLEOTIDE SEQUENCE [LARGE SCALE GENOMIC DNA]</scope>
    <source>
        <strain evidence="2 3">MJ-SS3</strain>
    </source>
</reference>
<dbReference type="InterPro" id="IPR011250">
    <property type="entry name" value="OMP/PagP_B-barrel"/>
</dbReference>
<dbReference type="Proteomes" id="UP001268651">
    <property type="component" value="Unassembled WGS sequence"/>
</dbReference>
<evidence type="ECO:0000313" key="2">
    <source>
        <dbReference type="EMBL" id="MDU8887134.1"/>
    </source>
</evidence>
<dbReference type="RefSeq" id="WP_316663233.1">
    <property type="nucleotide sequence ID" value="NZ_JAWHTF010000009.1"/>
</dbReference>
<protein>
    <submittedName>
        <fullName evidence="2">Outer membrane beta-barrel protein</fullName>
    </submittedName>
</protein>
<keyword evidence="1" id="KW-0732">Signal</keyword>
<gene>
    <name evidence="2" type="ORF">RXV94_13265</name>
</gene>
<dbReference type="Gene3D" id="2.40.160.20">
    <property type="match status" value="1"/>
</dbReference>
<dbReference type="EMBL" id="JAWHTF010000009">
    <property type="protein sequence ID" value="MDU8887134.1"/>
    <property type="molecule type" value="Genomic_DNA"/>
</dbReference>
<dbReference type="SUPFAM" id="SSF56925">
    <property type="entry name" value="OMPA-like"/>
    <property type="match status" value="1"/>
</dbReference>
<feature type="signal peptide" evidence="1">
    <location>
        <begin position="1"/>
        <end position="21"/>
    </location>
</feature>